<dbReference type="Pfam" id="PF00397">
    <property type="entry name" value="WW"/>
    <property type="match status" value="1"/>
</dbReference>
<dbReference type="AlphaFoldDB" id="A0A9N9MGB2"/>
<organism evidence="6 7">
    <name type="scientific">Ceutorhynchus assimilis</name>
    <name type="common">cabbage seed weevil</name>
    <dbReference type="NCBI Taxonomy" id="467358"/>
    <lineage>
        <taxon>Eukaryota</taxon>
        <taxon>Metazoa</taxon>
        <taxon>Ecdysozoa</taxon>
        <taxon>Arthropoda</taxon>
        <taxon>Hexapoda</taxon>
        <taxon>Insecta</taxon>
        <taxon>Pterygota</taxon>
        <taxon>Neoptera</taxon>
        <taxon>Endopterygota</taxon>
        <taxon>Coleoptera</taxon>
        <taxon>Polyphaga</taxon>
        <taxon>Cucujiformia</taxon>
        <taxon>Curculionidae</taxon>
        <taxon>Ceutorhynchinae</taxon>
        <taxon>Ceutorhynchus</taxon>
    </lineage>
</organism>
<dbReference type="InterPro" id="IPR003892">
    <property type="entry name" value="CUE"/>
</dbReference>
<dbReference type="GO" id="GO:0060090">
    <property type="term" value="F:molecular adaptor activity"/>
    <property type="evidence" value="ECO:0007669"/>
    <property type="project" value="TreeGrafter"/>
</dbReference>
<dbReference type="InterPro" id="IPR036020">
    <property type="entry name" value="WW_dom_sf"/>
</dbReference>
<reference evidence="6" key="1">
    <citation type="submission" date="2022-01" db="EMBL/GenBank/DDBJ databases">
        <authorList>
            <person name="King R."/>
        </authorList>
    </citation>
    <scope>NUCLEOTIDE SEQUENCE</scope>
</reference>
<comment type="subcellular location">
    <subcellularLocation>
        <location evidence="1">Cytoplasm</location>
    </subcellularLocation>
</comment>
<dbReference type="GO" id="GO:0043130">
    <property type="term" value="F:ubiquitin binding"/>
    <property type="evidence" value="ECO:0007669"/>
    <property type="project" value="InterPro"/>
</dbReference>
<evidence type="ECO:0000313" key="6">
    <source>
        <dbReference type="EMBL" id="CAG9761760.1"/>
    </source>
</evidence>
<dbReference type="GO" id="GO:0035330">
    <property type="term" value="P:regulation of hippo signaling"/>
    <property type="evidence" value="ECO:0007669"/>
    <property type="project" value="TreeGrafter"/>
</dbReference>
<dbReference type="PANTHER" id="PTHR14791">
    <property type="entry name" value="BOMB/KIRA PROTEINS"/>
    <property type="match status" value="1"/>
</dbReference>
<evidence type="ECO:0000259" key="5">
    <source>
        <dbReference type="PROSITE" id="PS51140"/>
    </source>
</evidence>
<keyword evidence="2" id="KW-0963">Cytoplasm</keyword>
<dbReference type="SMART" id="SM00456">
    <property type="entry name" value="WW"/>
    <property type="match status" value="1"/>
</dbReference>
<dbReference type="CDD" id="cd00201">
    <property type="entry name" value="WW"/>
    <property type="match status" value="1"/>
</dbReference>
<dbReference type="OrthoDB" id="3045089at2759"/>
<gene>
    <name evidence="6" type="ORF">CEUTPL_LOCUS2454</name>
</gene>
<accession>A0A9N9MGB2</accession>
<evidence type="ECO:0000313" key="7">
    <source>
        <dbReference type="Proteomes" id="UP001152799"/>
    </source>
</evidence>
<protein>
    <recommendedName>
        <fullName evidence="8">WW domain-containing protein</fullName>
    </recommendedName>
</protein>
<dbReference type="GO" id="GO:0005737">
    <property type="term" value="C:cytoplasm"/>
    <property type="evidence" value="ECO:0007669"/>
    <property type="project" value="UniProtKB-SubCell"/>
</dbReference>
<dbReference type="GO" id="GO:0019900">
    <property type="term" value="F:kinase binding"/>
    <property type="evidence" value="ECO:0007669"/>
    <property type="project" value="TreeGrafter"/>
</dbReference>
<dbReference type="GO" id="GO:0006355">
    <property type="term" value="P:regulation of DNA-templated transcription"/>
    <property type="evidence" value="ECO:0007669"/>
    <property type="project" value="TreeGrafter"/>
</dbReference>
<dbReference type="Proteomes" id="UP001152799">
    <property type="component" value="Chromosome 10"/>
</dbReference>
<dbReference type="PANTHER" id="PTHR14791:SF23">
    <property type="entry name" value="WW DOMAIN-CONTAINING PROTEIN"/>
    <property type="match status" value="1"/>
</dbReference>
<dbReference type="CDD" id="cd14279">
    <property type="entry name" value="CUE"/>
    <property type="match status" value="1"/>
</dbReference>
<name>A0A9N9MGB2_9CUCU</name>
<dbReference type="PROSITE" id="PS51140">
    <property type="entry name" value="CUE"/>
    <property type="match status" value="1"/>
</dbReference>
<dbReference type="PROSITE" id="PS50020">
    <property type="entry name" value="WW_DOMAIN_2"/>
    <property type="match status" value="1"/>
</dbReference>
<dbReference type="EMBL" id="OU892286">
    <property type="protein sequence ID" value="CAG9761760.1"/>
    <property type="molecule type" value="Genomic_DNA"/>
</dbReference>
<dbReference type="SUPFAM" id="SSF51045">
    <property type="entry name" value="WW domain"/>
    <property type="match status" value="1"/>
</dbReference>
<dbReference type="InterPro" id="IPR001202">
    <property type="entry name" value="WW_dom"/>
</dbReference>
<evidence type="ECO:0008006" key="8">
    <source>
        <dbReference type="Google" id="ProtNLM"/>
    </source>
</evidence>
<dbReference type="Gene3D" id="2.20.70.10">
    <property type="match status" value="1"/>
</dbReference>
<proteinExistence type="predicted"/>
<evidence type="ECO:0000256" key="2">
    <source>
        <dbReference type="ARBA" id="ARBA00022490"/>
    </source>
</evidence>
<evidence type="ECO:0000256" key="3">
    <source>
        <dbReference type="SAM" id="MobiDB-lite"/>
    </source>
</evidence>
<evidence type="ECO:0000256" key="1">
    <source>
        <dbReference type="ARBA" id="ARBA00004496"/>
    </source>
</evidence>
<feature type="domain" description="WW" evidence="4">
    <location>
        <begin position="6"/>
        <end position="40"/>
    </location>
</feature>
<dbReference type="GO" id="GO:0016477">
    <property type="term" value="P:cell migration"/>
    <property type="evidence" value="ECO:0007669"/>
    <property type="project" value="TreeGrafter"/>
</dbReference>
<feature type="domain" description="CUE" evidence="5">
    <location>
        <begin position="180"/>
        <end position="223"/>
    </location>
</feature>
<dbReference type="GO" id="GO:0046621">
    <property type="term" value="P:negative regulation of organ growth"/>
    <property type="evidence" value="ECO:0007669"/>
    <property type="project" value="TreeGrafter"/>
</dbReference>
<dbReference type="InterPro" id="IPR051105">
    <property type="entry name" value="WWC/KIBRA_Hippo_Reg"/>
</dbReference>
<feature type="region of interest" description="Disordered" evidence="3">
    <location>
        <begin position="33"/>
        <end position="91"/>
    </location>
</feature>
<evidence type="ECO:0000259" key="4">
    <source>
        <dbReference type="PROSITE" id="PS50020"/>
    </source>
</evidence>
<sequence length="462" mass="51935">MTDWQNGLPSGWDRKWDENAGKYYYVDHSTKTTTWEDPRTKSRSSKQFSKMQGEHIPLEMRSATKSPVKLKNSTVQESSFTSPPYSSTDSTEDSVTKISAMFPTVSETHIKLLLKKYLNREALVISALQVEKYPITTPGPFSTPPPQRNIQVNGKVGQISRTGSPLLGGFARSSPKPHSSPKLKLRYMKSIFPNADETIILECLQNNESSIQKTSEILKEMGYSKKETVKIATPKVEPKILKEDEIKAGSNKDKIPVTVVQIKSNEEKNQMKIKLQELYKDVPEHLIAIALESVNFNENRANQILQIMKQEDNETQNTKNQKPEEVLEKVDAPLPSTSQIPISQSRQSIKSILKSEKKEDAPSFSRIIDGNNKSTNLTNTLGHNINFSKGPNEKLLLDNYVQWQGSNKSFQKGPQSLAKGPNRNLISTKYYSPCGPNADFRKGPSFGLSKGSIFRQMLVNLE</sequence>
<dbReference type="PROSITE" id="PS01159">
    <property type="entry name" value="WW_DOMAIN_1"/>
    <property type="match status" value="1"/>
</dbReference>
<feature type="compositionally biased region" description="Polar residues" evidence="3">
    <location>
        <begin position="71"/>
        <end position="89"/>
    </location>
</feature>
<keyword evidence="7" id="KW-1185">Reference proteome</keyword>